<gene>
    <name evidence="1" type="ORF">DERF_014030</name>
</gene>
<organism evidence="1 2">
    <name type="scientific">Dermatophagoides farinae</name>
    <name type="common">American house dust mite</name>
    <dbReference type="NCBI Taxonomy" id="6954"/>
    <lineage>
        <taxon>Eukaryota</taxon>
        <taxon>Metazoa</taxon>
        <taxon>Ecdysozoa</taxon>
        <taxon>Arthropoda</taxon>
        <taxon>Chelicerata</taxon>
        <taxon>Arachnida</taxon>
        <taxon>Acari</taxon>
        <taxon>Acariformes</taxon>
        <taxon>Sarcoptiformes</taxon>
        <taxon>Astigmata</taxon>
        <taxon>Psoroptidia</taxon>
        <taxon>Analgoidea</taxon>
        <taxon>Pyroglyphidae</taxon>
        <taxon>Dermatophagoidinae</taxon>
        <taxon>Dermatophagoides</taxon>
    </lineage>
</organism>
<protein>
    <submittedName>
        <fullName evidence="1">Uncharacterized protein</fullName>
    </submittedName>
</protein>
<dbReference type="Proteomes" id="UP000790347">
    <property type="component" value="Unassembled WGS sequence"/>
</dbReference>
<name>A0A922HGH1_DERFA</name>
<proteinExistence type="predicted"/>
<accession>A0A922HGH1</accession>
<keyword evidence="2" id="KW-1185">Reference proteome</keyword>
<reference evidence="1" key="1">
    <citation type="submission" date="2013-05" db="EMBL/GenBank/DDBJ databases">
        <authorList>
            <person name="Yim A.K.Y."/>
            <person name="Chan T.F."/>
            <person name="Ji K.M."/>
            <person name="Liu X.Y."/>
            <person name="Zhou J.W."/>
            <person name="Li R.Q."/>
            <person name="Yang K.Y."/>
            <person name="Li J."/>
            <person name="Li M."/>
            <person name="Law P.T.W."/>
            <person name="Wu Y.L."/>
            <person name="Cai Z.L."/>
            <person name="Qin H."/>
            <person name="Bao Y."/>
            <person name="Leung R.K.K."/>
            <person name="Ng P.K.S."/>
            <person name="Zou J."/>
            <person name="Zhong X.J."/>
            <person name="Ran P.X."/>
            <person name="Zhong N.S."/>
            <person name="Liu Z.G."/>
            <person name="Tsui S.K.W."/>
        </authorList>
    </citation>
    <scope>NUCLEOTIDE SEQUENCE</scope>
    <source>
        <strain evidence="1">Derf</strain>
        <tissue evidence="1">Whole organism</tissue>
    </source>
</reference>
<sequence length="143" mass="15092">MKFIHKFAIMFVGLIAATILLIPADQQMVEAAKMKKKTLIPLLLGVLLASKEKFKPLPLPIPIPLPIKDEKVIPYPEPYHYPVYVDHGYGGGGGGGGYGHGGSYGGGHGDYAASGSNNMAQYAMPPSPMASAPPHYGGGGRPY</sequence>
<dbReference type="EMBL" id="ASGP02000008">
    <property type="protein sequence ID" value="KAH9493269.1"/>
    <property type="molecule type" value="Genomic_DNA"/>
</dbReference>
<comment type="caution">
    <text evidence="1">The sequence shown here is derived from an EMBL/GenBank/DDBJ whole genome shotgun (WGS) entry which is preliminary data.</text>
</comment>
<dbReference type="AlphaFoldDB" id="A0A922HGH1"/>
<evidence type="ECO:0000313" key="2">
    <source>
        <dbReference type="Proteomes" id="UP000790347"/>
    </source>
</evidence>
<reference evidence="1" key="2">
    <citation type="journal article" date="2022" name="Res Sq">
        <title>Comparative Genomics Reveals Insights into the Divergent Evolution of Astigmatic Mites and Household Pest Adaptations.</title>
        <authorList>
            <person name="Xiong Q."/>
            <person name="Wan A.T.-Y."/>
            <person name="Liu X.-Y."/>
            <person name="Fung C.S.-H."/>
            <person name="Xiao X."/>
            <person name="Malainual N."/>
            <person name="Hou J."/>
            <person name="Wang L."/>
            <person name="Wang M."/>
            <person name="Yang K."/>
            <person name="Cui Y."/>
            <person name="Leung E."/>
            <person name="Nong W."/>
            <person name="Shin S.-K."/>
            <person name="Au S."/>
            <person name="Jeong K.Y."/>
            <person name="Chew F.T."/>
            <person name="Hui J."/>
            <person name="Leung T.F."/>
            <person name="Tungtrongchitr A."/>
            <person name="Zhong N."/>
            <person name="Liu Z."/>
            <person name="Tsui S."/>
        </authorList>
    </citation>
    <scope>NUCLEOTIDE SEQUENCE</scope>
    <source>
        <strain evidence="1">Derf</strain>
        <tissue evidence="1">Whole organism</tissue>
    </source>
</reference>
<evidence type="ECO:0000313" key="1">
    <source>
        <dbReference type="EMBL" id="KAH9493269.1"/>
    </source>
</evidence>